<keyword evidence="6 7" id="KW-0472">Membrane</keyword>
<dbReference type="GO" id="GO:0004713">
    <property type="term" value="F:protein tyrosine kinase activity"/>
    <property type="evidence" value="ECO:0007669"/>
    <property type="project" value="TreeGrafter"/>
</dbReference>
<dbReference type="GO" id="GO:0005886">
    <property type="term" value="C:plasma membrane"/>
    <property type="evidence" value="ECO:0007669"/>
    <property type="project" value="UniProtKB-SubCell"/>
</dbReference>
<feature type="domain" description="Polysaccharide chain length determinant N-terminal" evidence="8">
    <location>
        <begin position="7"/>
        <end position="93"/>
    </location>
</feature>
<dbReference type="AlphaFoldDB" id="A0A4Y8LM79"/>
<dbReference type="EMBL" id="SORX01000001">
    <property type="protein sequence ID" value="TFE04138.1"/>
    <property type="molecule type" value="Genomic_DNA"/>
</dbReference>
<comment type="similarity">
    <text evidence="2">Belongs to the CpsC/CapA family.</text>
</comment>
<evidence type="ECO:0000256" key="3">
    <source>
        <dbReference type="ARBA" id="ARBA00022475"/>
    </source>
</evidence>
<dbReference type="PANTHER" id="PTHR32309:SF13">
    <property type="entry name" value="FERRIC ENTEROBACTIN TRANSPORT PROTEIN FEPE"/>
    <property type="match status" value="1"/>
</dbReference>
<gene>
    <name evidence="9" type="ORF">E2626_02090</name>
</gene>
<evidence type="ECO:0000313" key="10">
    <source>
        <dbReference type="Proteomes" id="UP000297776"/>
    </source>
</evidence>
<dbReference type="Pfam" id="PF02706">
    <property type="entry name" value="Wzz"/>
    <property type="match status" value="1"/>
</dbReference>
<reference evidence="9 10" key="1">
    <citation type="submission" date="2019-03" db="EMBL/GenBank/DDBJ databases">
        <authorList>
            <person name="Yang Y."/>
        </authorList>
    </citation>
    <scope>NUCLEOTIDE SEQUENCE [LARGE SCALE GENOMIC DNA]</scope>
    <source>
        <strain evidence="9 10">ASL-1</strain>
    </source>
</reference>
<accession>A0A4Y8LM79</accession>
<evidence type="ECO:0000256" key="7">
    <source>
        <dbReference type="SAM" id="Phobius"/>
    </source>
</evidence>
<keyword evidence="5 7" id="KW-1133">Transmembrane helix</keyword>
<evidence type="ECO:0000259" key="8">
    <source>
        <dbReference type="Pfam" id="PF02706"/>
    </source>
</evidence>
<dbReference type="Proteomes" id="UP000297776">
    <property type="component" value="Unassembled WGS sequence"/>
</dbReference>
<proteinExistence type="inferred from homology"/>
<keyword evidence="4 7" id="KW-0812">Transmembrane</keyword>
<dbReference type="PANTHER" id="PTHR32309">
    <property type="entry name" value="TYROSINE-PROTEIN KINASE"/>
    <property type="match status" value="1"/>
</dbReference>
<feature type="transmembrane region" description="Helical" evidence="7">
    <location>
        <begin position="179"/>
        <end position="203"/>
    </location>
</feature>
<evidence type="ECO:0000256" key="2">
    <source>
        <dbReference type="ARBA" id="ARBA00006683"/>
    </source>
</evidence>
<dbReference type="RefSeq" id="WP_134379138.1">
    <property type="nucleotide sequence ID" value="NZ_SORX01000001.1"/>
</dbReference>
<dbReference type="InterPro" id="IPR003856">
    <property type="entry name" value="LPS_length_determ_N"/>
</dbReference>
<evidence type="ECO:0000313" key="9">
    <source>
        <dbReference type="EMBL" id="TFE04138.1"/>
    </source>
</evidence>
<comment type="subcellular location">
    <subcellularLocation>
        <location evidence="1">Cell membrane</location>
        <topology evidence="1">Multi-pass membrane protein</topology>
    </subcellularLocation>
</comment>
<evidence type="ECO:0000256" key="5">
    <source>
        <dbReference type="ARBA" id="ARBA00022989"/>
    </source>
</evidence>
<evidence type="ECO:0000256" key="4">
    <source>
        <dbReference type="ARBA" id="ARBA00022692"/>
    </source>
</evidence>
<dbReference type="OrthoDB" id="2451249at2"/>
<sequence length="208" mass="23482">MKKMNHDKITVFEAFRAVLQKWWLVLIFTLFSTGVSWYVTDNVIDPVYESKVNILIASKLTDDSSILTTSIDDSLKLINTYSDILTSSYIFKSAEQELSLDGHDLIIDPELVKVTNIENSQVITLVVQNQNATEAALIAGEISKAFDNKVQTIMGLREKNAKVLNKPTINHDPVSPNHIMIISITFLLALIASIWFSIFIHFVKLQKK</sequence>
<evidence type="ECO:0000256" key="6">
    <source>
        <dbReference type="ARBA" id="ARBA00023136"/>
    </source>
</evidence>
<comment type="caution">
    <text evidence="9">The sequence shown here is derived from an EMBL/GenBank/DDBJ whole genome shotgun (WGS) entry which is preliminary data.</text>
</comment>
<keyword evidence="10" id="KW-1185">Reference proteome</keyword>
<feature type="transmembrane region" description="Helical" evidence="7">
    <location>
        <begin position="21"/>
        <end position="39"/>
    </location>
</feature>
<name>A0A4Y8LM79_9BACL</name>
<evidence type="ECO:0000256" key="1">
    <source>
        <dbReference type="ARBA" id="ARBA00004651"/>
    </source>
</evidence>
<protein>
    <recommendedName>
        <fullName evidence="8">Polysaccharide chain length determinant N-terminal domain-containing protein</fullName>
    </recommendedName>
</protein>
<organism evidence="9 10">
    <name type="scientific">Jeotgalibacillus salarius</name>
    <dbReference type="NCBI Taxonomy" id="546023"/>
    <lineage>
        <taxon>Bacteria</taxon>
        <taxon>Bacillati</taxon>
        <taxon>Bacillota</taxon>
        <taxon>Bacilli</taxon>
        <taxon>Bacillales</taxon>
        <taxon>Caryophanaceae</taxon>
        <taxon>Jeotgalibacillus</taxon>
    </lineage>
</organism>
<dbReference type="InterPro" id="IPR050445">
    <property type="entry name" value="Bact_polysacc_biosynth/exp"/>
</dbReference>
<keyword evidence="3" id="KW-1003">Cell membrane</keyword>